<name>A0A428TC18_9HYPO</name>
<reference evidence="2 3" key="1">
    <citation type="submission" date="2017-06" db="EMBL/GenBank/DDBJ databases">
        <title>Comparative genomic analysis of Ambrosia Fusariam Clade fungi.</title>
        <authorList>
            <person name="Stajich J.E."/>
            <person name="Carrillo J."/>
            <person name="Kijimoto T."/>
            <person name="Eskalen A."/>
            <person name="O'Donnell K."/>
            <person name="Kasson M."/>
        </authorList>
    </citation>
    <scope>NUCLEOTIDE SEQUENCE [LARGE SCALE GENOMIC DNA]</scope>
    <source>
        <strain evidence="2 3">NRRL62579</strain>
    </source>
</reference>
<comment type="caution">
    <text evidence="2">The sequence shown here is derived from an EMBL/GenBank/DDBJ whole genome shotgun (WGS) entry which is preliminary data.</text>
</comment>
<keyword evidence="3" id="KW-1185">Reference proteome</keyword>
<dbReference type="AlphaFoldDB" id="A0A428TC18"/>
<dbReference type="SUPFAM" id="SSF53474">
    <property type="entry name" value="alpha/beta-Hydrolases"/>
    <property type="match status" value="1"/>
</dbReference>
<gene>
    <name evidence="2" type="ORF">CEP52_009640</name>
</gene>
<dbReference type="Proteomes" id="UP000287144">
    <property type="component" value="Unassembled WGS sequence"/>
</dbReference>
<evidence type="ECO:0000313" key="3">
    <source>
        <dbReference type="Proteomes" id="UP000287144"/>
    </source>
</evidence>
<dbReference type="Pfam" id="PF12697">
    <property type="entry name" value="Abhydrolase_6"/>
    <property type="match status" value="1"/>
</dbReference>
<dbReference type="InterPro" id="IPR000073">
    <property type="entry name" value="AB_hydrolase_1"/>
</dbReference>
<dbReference type="EMBL" id="NKCK01000103">
    <property type="protein sequence ID" value="RSL99579.1"/>
    <property type="molecule type" value="Genomic_DNA"/>
</dbReference>
<evidence type="ECO:0000259" key="1">
    <source>
        <dbReference type="Pfam" id="PF12697"/>
    </source>
</evidence>
<proteinExistence type="predicted"/>
<sequence length="319" mass="34732">MTTDANVLVSLIKGTKRLKKTFNIFIKYCVPAKEKKVTTNVIQILTHGSTLDHTYWDLAPGYSYVDVAAASGLATLSYDGLGIGLPDHPNPLLETQGQAQIEIYHGPVQLVRSGALGHSFSKVIAVGHSYGSTLGDGTLSKYPNDFDALINTDYDGPLAWLKHTIFSLGLLKANTLPRLAHLPDGYLVPGKKEGLQTPFLKYPNFDPSVLDSTFETIQTFSLSELLNPANSTLWGNSVVLAAYTSPVMVVVGEHDFILCGRDCPQDKASQILQTTYSSADPRKSLSWLVSGSGHNINGHRNADQVFHKMASWVNSLGWD</sequence>
<organism evidence="2 3">
    <name type="scientific">Fusarium oligoseptatum</name>
    <dbReference type="NCBI Taxonomy" id="2604345"/>
    <lineage>
        <taxon>Eukaryota</taxon>
        <taxon>Fungi</taxon>
        <taxon>Dikarya</taxon>
        <taxon>Ascomycota</taxon>
        <taxon>Pezizomycotina</taxon>
        <taxon>Sordariomycetes</taxon>
        <taxon>Hypocreomycetidae</taxon>
        <taxon>Hypocreales</taxon>
        <taxon>Nectriaceae</taxon>
        <taxon>Fusarium</taxon>
        <taxon>Fusarium solani species complex</taxon>
    </lineage>
</organism>
<dbReference type="STRING" id="1325735.A0A428TC18"/>
<feature type="domain" description="AB hydrolase-1" evidence="1">
    <location>
        <begin position="44"/>
        <end position="304"/>
    </location>
</feature>
<dbReference type="Gene3D" id="3.40.50.1820">
    <property type="entry name" value="alpha/beta hydrolase"/>
    <property type="match status" value="1"/>
</dbReference>
<dbReference type="InterPro" id="IPR029058">
    <property type="entry name" value="AB_hydrolase_fold"/>
</dbReference>
<evidence type="ECO:0000313" key="2">
    <source>
        <dbReference type="EMBL" id="RSL99579.1"/>
    </source>
</evidence>
<protein>
    <recommendedName>
        <fullName evidence="1">AB hydrolase-1 domain-containing protein</fullName>
    </recommendedName>
</protein>
<accession>A0A428TC18</accession>